<accession>A0A813JH26</accession>
<dbReference type="AlphaFoldDB" id="A0A813JH26"/>
<reference evidence="2" key="1">
    <citation type="submission" date="2021-02" db="EMBL/GenBank/DDBJ databases">
        <authorList>
            <person name="Dougan E. K."/>
            <person name="Rhodes N."/>
            <person name="Thang M."/>
            <person name="Chan C."/>
        </authorList>
    </citation>
    <scope>NUCLEOTIDE SEQUENCE</scope>
</reference>
<keyword evidence="1" id="KW-0472">Membrane</keyword>
<proteinExistence type="predicted"/>
<dbReference type="SUPFAM" id="SSF51197">
    <property type="entry name" value="Clavaminate synthase-like"/>
    <property type="match status" value="1"/>
</dbReference>
<comment type="caution">
    <text evidence="2">The sequence shown here is derived from an EMBL/GenBank/DDBJ whole genome shotgun (WGS) entry which is preliminary data.</text>
</comment>
<dbReference type="EMBL" id="CAJNNW010025653">
    <property type="protein sequence ID" value="CAE8678081.1"/>
    <property type="molecule type" value="Genomic_DNA"/>
</dbReference>
<keyword evidence="1" id="KW-1133">Transmembrane helix</keyword>
<evidence type="ECO:0000313" key="2">
    <source>
        <dbReference type="EMBL" id="CAE8678081.1"/>
    </source>
</evidence>
<gene>
    <name evidence="2" type="ORF">PGLA2088_LOCUS20612</name>
</gene>
<name>A0A813JH26_POLGL</name>
<feature type="transmembrane region" description="Helical" evidence="1">
    <location>
        <begin position="226"/>
        <end position="245"/>
    </location>
</feature>
<feature type="transmembrane region" description="Helical" evidence="1">
    <location>
        <begin position="294"/>
        <end position="319"/>
    </location>
</feature>
<feature type="transmembrane region" description="Helical" evidence="1">
    <location>
        <begin position="340"/>
        <end position="364"/>
    </location>
</feature>
<feature type="transmembrane region" description="Helical" evidence="1">
    <location>
        <begin position="265"/>
        <end position="288"/>
    </location>
</feature>
<dbReference type="Proteomes" id="UP000626109">
    <property type="component" value="Unassembled WGS sequence"/>
</dbReference>
<organism evidence="2 3">
    <name type="scientific">Polarella glacialis</name>
    <name type="common">Dinoflagellate</name>
    <dbReference type="NCBI Taxonomy" id="89957"/>
    <lineage>
        <taxon>Eukaryota</taxon>
        <taxon>Sar</taxon>
        <taxon>Alveolata</taxon>
        <taxon>Dinophyceae</taxon>
        <taxon>Suessiales</taxon>
        <taxon>Suessiaceae</taxon>
        <taxon>Polarella</taxon>
    </lineage>
</organism>
<dbReference type="InterPro" id="IPR027443">
    <property type="entry name" value="IPNS-like_sf"/>
</dbReference>
<protein>
    <submittedName>
        <fullName evidence="2">Uncharacterized protein</fullName>
    </submittedName>
</protein>
<sequence>MEPSSELSNRNQVLTTPLCQSTGACTRLRDALVQYGFAVLKVSARDSELFRRCARRFEHTFFRALPAATKERLQHFDSSGGLKGWNRPSAAKEVFRVPENCKAALEASVWPPSLRGRRLARDAQSARRRLWQLASACLRAVPRSPAVDEPSSPSPFDIFFYANDPENLLAEDVANLSPHVDPGLLTLVPVAATPGLALRCPGAGPRGLRWCKVEEDMQLEPYRHVVVFPGVALGLLAPATVHMVYKKPGCARVSLVYELRRRLRLWLLLASFRLLNARAGKVVLVLAYPRFGDSGAIMLSVLVPLAVSGVVGGAGLVCLGAGDDDPAPVVGWASKAGASAIGLAAAVLWLFLFALVVGAVVLGWCRCDGATAGPGIGSVAAAADSIDAAEGAFGFVVQSVQVVPPEWVMVTVHRWT</sequence>
<evidence type="ECO:0000313" key="3">
    <source>
        <dbReference type="Proteomes" id="UP000626109"/>
    </source>
</evidence>
<keyword evidence="1" id="KW-0812">Transmembrane</keyword>
<evidence type="ECO:0000256" key="1">
    <source>
        <dbReference type="SAM" id="Phobius"/>
    </source>
</evidence>
<dbReference type="Gene3D" id="2.60.120.330">
    <property type="entry name" value="B-lactam Antibiotic, Isopenicillin N Synthase, Chain"/>
    <property type="match status" value="1"/>
</dbReference>